<dbReference type="Proteomes" id="UP000245533">
    <property type="component" value="Unassembled WGS sequence"/>
</dbReference>
<protein>
    <recommendedName>
        <fullName evidence="4">LPP20 lipoprotein</fullName>
    </recommendedName>
</protein>
<evidence type="ECO:0000313" key="3">
    <source>
        <dbReference type="Proteomes" id="UP000245533"/>
    </source>
</evidence>
<dbReference type="AlphaFoldDB" id="A0A316TTD6"/>
<reference evidence="2 3" key="1">
    <citation type="submission" date="2018-05" db="EMBL/GenBank/DDBJ databases">
        <title>Rhodohalobacter halophilus gen. nov., sp. nov., a moderately halophilic member of the family Balneolaceae.</title>
        <authorList>
            <person name="Liu Z.-W."/>
        </authorList>
    </citation>
    <scope>NUCLEOTIDE SEQUENCE [LARGE SCALE GENOMIC DNA]</scope>
    <source>
        <strain evidence="2 3">8A47</strain>
    </source>
</reference>
<accession>A0A316TTD6</accession>
<evidence type="ECO:0000256" key="1">
    <source>
        <dbReference type="SAM" id="MobiDB-lite"/>
    </source>
</evidence>
<organism evidence="2 3">
    <name type="scientific">Rhodohalobacter mucosus</name>
    <dbReference type="NCBI Taxonomy" id="2079485"/>
    <lineage>
        <taxon>Bacteria</taxon>
        <taxon>Pseudomonadati</taxon>
        <taxon>Balneolota</taxon>
        <taxon>Balneolia</taxon>
        <taxon>Balneolales</taxon>
        <taxon>Balneolaceae</taxon>
        <taxon>Rhodohalobacter</taxon>
    </lineage>
</organism>
<gene>
    <name evidence="2" type="ORF">DDZ15_06350</name>
</gene>
<dbReference type="EMBL" id="QGGB01000005">
    <property type="protein sequence ID" value="PWN06891.1"/>
    <property type="molecule type" value="Genomic_DNA"/>
</dbReference>
<sequence length="171" mass="18465">MSGILLLTLSSCATTDQGRDEGDASVEETAGTNQPSWYSALTTSKSDSASFTGFARAVSADREEARELSEQTAIKNLRFEIDRYAEEIRRELTAGGANGSLESAAFIRNLRNAVESMPVGDAMTETEFFGEGSVVHAFTRVSISSQAVIDMLSAQINHDDFVELLRQKAAS</sequence>
<evidence type="ECO:0008006" key="4">
    <source>
        <dbReference type="Google" id="ProtNLM"/>
    </source>
</evidence>
<comment type="caution">
    <text evidence="2">The sequence shown here is derived from an EMBL/GenBank/DDBJ whole genome shotgun (WGS) entry which is preliminary data.</text>
</comment>
<evidence type="ECO:0000313" key="2">
    <source>
        <dbReference type="EMBL" id="PWN06891.1"/>
    </source>
</evidence>
<proteinExistence type="predicted"/>
<feature type="region of interest" description="Disordered" evidence="1">
    <location>
        <begin position="15"/>
        <end position="37"/>
    </location>
</feature>
<keyword evidence="3" id="KW-1185">Reference proteome</keyword>
<name>A0A316TTD6_9BACT</name>